<proteinExistence type="predicted"/>
<comment type="caution">
    <text evidence="3">The sequence shown here is derived from an EMBL/GenBank/DDBJ whole genome shotgun (WGS) entry which is preliminary data.</text>
</comment>
<dbReference type="Pfam" id="PF10727">
    <property type="entry name" value="Rossmann-like"/>
    <property type="match status" value="1"/>
</dbReference>
<gene>
    <name evidence="3" type="ORF">DFR34_11067</name>
</gene>
<dbReference type="PANTHER" id="PTHR40459">
    <property type="entry name" value="CONSERVED HYPOTHETICAL ALANINE AND LEUCINE RICH PROTEIN"/>
    <property type="match status" value="1"/>
</dbReference>
<evidence type="ECO:0000313" key="3">
    <source>
        <dbReference type="EMBL" id="PXX78745.1"/>
    </source>
</evidence>
<sequence>MPTLPRLNLIGPGKVGLALALAWHRAGAVHVAGVLASSADKAQAAVSWLGAGSAVAEAAQLPPAEFTLIATPDGKIADMAARLAAANVTPAGAVVWHASGALDSAVLAPLAAQGAQCASAHPVMTFADPLRAQDSLAGMPVALEGDVQACARIHALFACVRAQPFSLAAGSKAAYHAALAMASNYLVTLVELASQTLRQAGVAADACPALLAPLMRQSLDNALSMGPLAALTGPIVRGDAHTVATHLAALASAPERARSYAELGHATLTLATPRLNAAQHQALSAALDARS</sequence>
<evidence type="ECO:0000259" key="2">
    <source>
        <dbReference type="Pfam" id="PF10728"/>
    </source>
</evidence>
<feature type="domain" description="Putative oxidoreductase/dehydrogenase Rossmann-like" evidence="1">
    <location>
        <begin position="8"/>
        <end position="122"/>
    </location>
</feature>
<name>A0A318KSQ5_9NEIS</name>
<dbReference type="AlphaFoldDB" id="A0A318KSQ5"/>
<dbReference type="InterPro" id="IPR018931">
    <property type="entry name" value="DUF2520"/>
</dbReference>
<dbReference type="PANTHER" id="PTHR40459:SF1">
    <property type="entry name" value="CONSERVED HYPOTHETICAL ALANINE AND LEUCINE RICH PROTEIN"/>
    <property type="match status" value="1"/>
</dbReference>
<dbReference type="Gene3D" id="3.40.50.720">
    <property type="entry name" value="NAD(P)-binding Rossmann-like Domain"/>
    <property type="match status" value="1"/>
</dbReference>
<evidence type="ECO:0000313" key="4">
    <source>
        <dbReference type="Proteomes" id="UP000247555"/>
    </source>
</evidence>
<dbReference type="OrthoDB" id="8650434at2"/>
<dbReference type="InterPro" id="IPR036291">
    <property type="entry name" value="NAD(P)-bd_dom_sf"/>
</dbReference>
<dbReference type="SUPFAM" id="SSF51735">
    <property type="entry name" value="NAD(P)-binding Rossmann-fold domains"/>
    <property type="match status" value="1"/>
</dbReference>
<organism evidence="3 4">
    <name type="scientific">Rivihabitans pingtungensis</name>
    <dbReference type="NCBI Taxonomy" id="1054498"/>
    <lineage>
        <taxon>Bacteria</taxon>
        <taxon>Pseudomonadati</taxon>
        <taxon>Pseudomonadota</taxon>
        <taxon>Betaproteobacteria</taxon>
        <taxon>Neisseriales</taxon>
        <taxon>Aquaspirillaceae</taxon>
        <taxon>Rivihabitans</taxon>
    </lineage>
</organism>
<dbReference type="InterPro" id="IPR037108">
    <property type="entry name" value="TM1727-like_C_sf"/>
</dbReference>
<dbReference type="Gene3D" id="1.10.1040.20">
    <property type="entry name" value="ProC-like, C-terminal domain"/>
    <property type="match status" value="1"/>
</dbReference>
<keyword evidence="4" id="KW-1185">Reference proteome</keyword>
<dbReference type="EMBL" id="QJKI01000010">
    <property type="protein sequence ID" value="PXX78745.1"/>
    <property type="molecule type" value="Genomic_DNA"/>
</dbReference>
<dbReference type="Pfam" id="PF10728">
    <property type="entry name" value="DUF2520"/>
    <property type="match status" value="1"/>
</dbReference>
<dbReference type="Proteomes" id="UP000247555">
    <property type="component" value="Unassembled WGS sequence"/>
</dbReference>
<dbReference type="RefSeq" id="WP_110390866.1">
    <property type="nucleotide sequence ID" value="NZ_QJKI01000010.1"/>
</dbReference>
<reference evidence="3 4" key="1">
    <citation type="submission" date="2018-05" db="EMBL/GenBank/DDBJ databases">
        <title>Genomic Encyclopedia of Type Strains, Phase IV (KMG-IV): sequencing the most valuable type-strain genomes for metagenomic binning, comparative biology and taxonomic classification.</title>
        <authorList>
            <person name="Goeker M."/>
        </authorList>
    </citation>
    <scope>NUCLEOTIDE SEQUENCE [LARGE SCALE GENOMIC DNA]</scope>
    <source>
        <strain evidence="3 4">DSM 29661</strain>
    </source>
</reference>
<dbReference type="SUPFAM" id="SSF48179">
    <property type="entry name" value="6-phosphogluconate dehydrogenase C-terminal domain-like"/>
    <property type="match status" value="1"/>
</dbReference>
<accession>A0A318KSQ5</accession>
<dbReference type="InterPro" id="IPR008927">
    <property type="entry name" value="6-PGluconate_DH-like_C_sf"/>
</dbReference>
<feature type="domain" description="DUF2520" evidence="2">
    <location>
        <begin position="140"/>
        <end position="266"/>
    </location>
</feature>
<evidence type="ECO:0000259" key="1">
    <source>
        <dbReference type="Pfam" id="PF10727"/>
    </source>
</evidence>
<dbReference type="InterPro" id="IPR019665">
    <property type="entry name" value="OxRdtase/DH_put_Rossmann_dom"/>
</dbReference>
<protein>
    <submittedName>
        <fullName evidence="3">Putative short-subunit dehydrogenase-like oxidoreductase (DUF2520 family)</fullName>
    </submittedName>
</protein>